<name>A0A0D0PV62_KITGR</name>
<dbReference type="Pfam" id="PF00975">
    <property type="entry name" value="Thioesterase"/>
    <property type="match status" value="1"/>
</dbReference>
<sequence length="253" mass="27733">MTSLSLDSDLWCRRFHPSPTAARRLVCFPHAGGSASFYFPVSAALHGPVDVLAVQYPGRQDRREEAGIHDLHRVADEVHEALRRWDDLPLTLFGHSMGALVAFEVARRIERAGGRIDHLFLSGRKGPSADRPDASHPVDDEGIVAELKAMSGTDARLLEDEELLGMVLPALRGDYRAVGAYRADRDAAVSCPVTALVGDQDHWAPVPEAARWRDRTTAAFDLKVFPGGHFYLTSRADEVTAVLRDHLAGALRA</sequence>
<comment type="caution">
    <text evidence="4">The sequence shown here is derived from an EMBL/GenBank/DDBJ whole genome shotgun (WGS) entry which is preliminary data.</text>
</comment>
<feature type="domain" description="Thioesterase TesA-like" evidence="3">
    <location>
        <begin position="26"/>
        <end position="247"/>
    </location>
</feature>
<evidence type="ECO:0000259" key="3">
    <source>
        <dbReference type="SMART" id="SM00824"/>
    </source>
</evidence>
<gene>
    <name evidence="4" type="ORF">TR51_02060</name>
</gene>
<dbReference type="OrthoDB" id="3872750at2"/>
<dbReference type="STRING" id="2064.TR51_02060"/>
<organism evidence="4 5">
    <name type="scientific">Kitasatospora griseola</name>
    <name type="common">Streptomyces griseolosporeus</name>
    <dbReference type="NCBI Taxonomy" id="2064"/>
    <lineage>
        <taxon>Bacteria</taxon>
        <taxon>Bacillati</taxon>
        <taxon>Actinomycetota</taxon>
        <taxon>Actinomycetes</taxon>
        <taxon>Kitasatosporales</taxon>
        <taxon>Streptomycetaceae</taxon>
        <taxon>Kitasatospora</taxon>
    </lineage>
</organism>
<dbReference type="InterPro" id="IPR029058">
    <property type="entry name" value="AB_hydrolase_fold"/>
</dbReference>
<comment type="similarity">
    <text evidence="1">Belongs to the thioesterase family.</text>
</comment>
<dbReference type="SUPFAM" id="SSF53474">
    <property type="entry name" value="alpha/beta-Hydrolases"/>
    <property type="match status" value="1"/>
</dbReference>
<dbReference type="PANTHER" id="PTHR11487:SF0">
    <property type="entry name" value="S-ACYL FATTY ACID SYNTHASE THIOESTERASE, MEDIUM CHAIN"/>
    <property type="match status" value="1"/>
</dbReference>
<dbReference type="InterPro" id="IPR012223">
    <property type="entry name" value="TEII"/>
</dbReference>
<keyword evidence="2 4" id="KW-0378">Hydrolase</keyword>
<evidence type="ECO:0000313" key="4">
    <source>
        <dbReference type="EMBL" id="KIQ66419.1"/>
    </source>
</evidence>
<dbReference type="Gene3D" id="3.40.50.1820">
    <property type="entry name" value="alpha/beta hydrolase"/>
    <property type="match status" value="1"/>
</dbReference>
<dbReference type="RefSeq" id="WP_043907609.1">
    <property type="nucleotide sequence ID" value="NZ_JXZB01000001.1"/>
</dbReference>
<dbReference type="EMBL" id="JXZB01000001">
    <property type="protein sequence ID" value="KIQ66419.1"/>
    <property type="molecule type" value="Genomic_DNA"/>
</dbReference>
<dbReference type="Proteomes" id="UP000032066">
    <property type="component" value="Unassembled WGS sequence"/>
</dbReference>
<accession>A0A0D0PV62</accession>
<proteinExistence type="inferred from homology"/>
<dbReference type="SMART" id="SM00824">
    <property type="entry name" value="PKS_TE"/>
    <property type="match status" value="1"/>
</dbReference>
<dbReference type="AlphaFoldDB" id="A0A0D0PV62"/>
<evidence type="ECO:0000256" key="1">
    <source>
        <dbReference type="ARBA" id="ARBA00007169"/>
    </source>
</evidence>
<dbReference type="PATRIC" id="fig|2064.6.peg.472"/>
<dbReference type="PANTHER" id="PTHR11487">
    <property type="entry name" value="THIOESTERASE"/>
    <property type="match status" value="1"/>
</dbReference>
<reference evidence="4 5" key="1">
    <citation type="submission" date="2015-02" db="EMBL/GenBank/DDBJ databases">
        <title>Draft genome sequence of Kitasatospora griseola MF730-N6, a bafilomycin, terpentecin and satosporin producer.</title>
        <authorList>
            <person name="Arens J.C."/>
            <person name="Haltli B."/>
            <person name="Kerr R.G."/>
        </authorList>
    </citation>
    <scope>NUCLEOTIDE SEQUENCE [LARGE SCALE GENOMIC DNA]</scope>
    <source>
        <strain evidence="4 5">MF730-N6</strain>
    </source>
</reference>
<dbReference type="InterPro" id="IPR020802">
    <property type="entry name" value="TesA-like"/>
</dbReference>
<evidence type="ECO:0000313" key="5">
    <source>
        <dbReference type="Proteomes" id="UP000032066"/>
    </source>
</evidence>
<dbReference type="GO" id="GO:0016787">
    <property type="term" value="F:hydrolase activity"/>
    <property type="evidence" value="ECO:0007669"/>
    <property type="project" value="UniProtKB-KW"/>
</dbReference>
<keyword evidence="5" id="KW-1185">Reference proteome</keyword>
<protein>
    <submittedName>
        <fullName evidence="4">Oleoyl-ACP hydrolase</fullName>
    </submittedName>
</protein>
<dbReference type="InterPro" id="IPR001031">
    <property type="entry name" value="Thioesterase"/>
</dbReference>
<evidence type="ECO:0000256" key="2">
    <source>
        <dbReference type="ARBA" id="ARBA00022801"/>
    </source>
</evidence>
<dbReference type="GO" id="GO:0008610">
    <property type="term" value="P:lipid biosynthetic process"/>
    <property type="evidence" value="ECO:0007669"/>
    <property type="project" value="TreeGrafter"/>
</dbReference>